<organism evidence="3 4">
    <name type="scientific">Lactobacillus nasalidis</name>
    <dbReference type="NCBI Taxonomy" id="2797258"/>
    <lineage>
        <taxon>Bacteria</taxon>
        <taxon>Bacillati</taxon>
        <taxon>Bacillota</taxon>
        <taxon>Bacilli</taxon>
        <taxon>Lactobacillales</taxon>
        <taxon>Lactobacillaceae</taxon>
        <taxon>Lactobacillus</taxon>
    </lineage>
</organism>
<keyword evidence="4" id="KW-1185">Reference proteome</keyword>
<evidence type="ECO:0000313" key="3">
    <source>
        <dbReference type="EMBL" id="GHW00789.1"/>
    </source>
</evidence>
<gene>
    <name evidence="3" type="ORF">lacNasYZ03_04760</name>
</gene>
<evidence type="ECO:0000259" key="2">
    <source>
        <dbReference type="Pfam" id="PF07859"/>
    </source>
</evidence>
<comment type="caution">
    <text evidence="3">The sequence shown here is derived from an EMBL/GenBank/DDBJ whole genome shotgun (WGS) entry which is preliminary data.</text>
</comment>
<dbReference type="PANTHER" id="PTHR48081:SF8">
    <property type="entry name" value="ALPHA_BETA HYDROLASE FOLD-3 DOMAIN-CONTAINING PROTEIN-RELATED"/>
    <property type="match status" value="1"/>
</dbReference>
<evidence type="ECO:0000313" key="4">
    <source>
        <dbReference type="Proteomes" id="UP000616547"/>
    </source>
</evidence>
<dbReference type="Pfam" id="PF07859">
    <property type="entry name" value="Abhydrolase_3"/>
    <property type="match status" value="1"/>
</dbReference>
<reference evidence="4" key="1">
    <citation type="submission" date="2021-01" db="EMBL/GenBank/DDBJ databases">
        <title>Draft genome sequence of Nasalis larvatus strain YZ03.</title>
        <authorList>
            <person name="Suzuki-Hashido N."/>
            <person name="Tsuchida S."/>
            <person name="Hayakawa T."/>
        </authorList>
    </citation>
    <scope>NUCLEOTIDE SEQUENCE [LARGE SCALE GENOMIC DNA]</scope>
    <source>
        <strain evidence="4">YZ03</strain>
    </source>
</reference>
<dbReference type="SUPFAM" id="SSF53474">
    <property type="entry name" value="alpha/beta-Hydrolases"/>
    <property type="match status" value="1"/>
</dbReference>
<protein>
    <recommendedName>
        <fullName evidence="2">Alpha/beta hydrolase fold-3 domain-containing protein</fullName>
    </recommendedName>
</protein>
<dbReference type="PANTHER" id="PTHR48081">
    <property type="entry name" value="AB HYDROLASE SUPERFAMILY PROTEIN C4A8.06C"/>
    <property type="match status" value="1"/>
</dbReference>
<keyword evidence="1" id="KW-0378">Hydrolase</keyword>
<dbReference type="Proteomes" id="UP000616547">
    <property type="component" value="Unassembled WGS sequence"/>
</dbReference>
<dbReference type="Gene3D" id="3.40.50.1820">
    <property type="entry name" value="alpha/beta hydrolase"/>
    <property type="match status" value="1"/>
</dbReference>
<evidence type="ECO:0000256" key="1">
    <source>
        <dbReference type="ARBA" id="ARBA00022801"/>
    </source>
</evidence>
<sequence>MFTDVKDTDVYDYRKSKEERYGTYMRELRRKDHSIKKSVRTALGYLDIYIYYPKELKTNIVYFNAHGGGMCLSNFELDMPYCQKICDAIGCIVVNVDYFVAPEYKFPKTYTSMYEMIKYCNEHRDEFAFGDAKFVIGGNSAGGQISAAVIQLEKQDHEDFIKGLVLNYAPCDQHIDQTKVIDQQKAISPSRIHQYQAWEYNDASEIEDPLSSIVNSDPRIYPPTLENTAELDSLRAGEEQFAEMLQKQGTYVDYKCYSGCQHGFTHQELHEYNAEASEDAWKRIEAFLKKLAKNEGRK</sequence>
<dbReference type="InterPro" id="IPR050300">
    <property type="entry name" value="GDXG_lipolytic_enzyme"/>
</dbReference>
<dbReference type="InterPro" id="IPR029058">
    <property type="entry name" value="AB_hydrolase_fold"/>
</dbReference>
<feature type="domain" description="Alpha/beta hydrolase fold-3" evidence="2">
    <location>
        <begin position="64"/>
        <end position="265"/>
    </location>
</feature>
<accession>A0ABQ3W6R3</accession>
<name>A0ABQ3W6R3_9LACO</name>
<dbReference type="InterPro" id="IPR013094">
    <property type="entry name" value="AB_hydrolase_3"/>
</dbReference>
<proteinExistence type="predicted"/>
<dbReference type="RefSeq" id="WP_201330030.1">
    <property type="nucleotide sequence ID" value="NZ_BOCG01000095.1"/>
</dbReference>
<dbReference type="EMBL" id="BOCI01000128">
    <property type="protein sequence ID" value="GHW00789.1"/>
    <property type="molecule type" value="Genomic_DNA"/>
</dbReference>